<comment type="caution">
    <text evidence="3">The sequence shown here is derived from an EMBL/GenBank/DDBJ whole genome shotgun (WGS) entry which is preliminary data.</text>
</comment>
<evidence type="ECO:0000256" key="1">
    <source>
        <dbReference type="SAM" id="MobiDB-lite"/>
    </source>
</evidence>
<reference evidence="3 4" key="1">
    <citation type="submission" date="2019-07" db="EMBL/GenBank/DDBJ databases">
        <title>New species of Amycolatopsis and Streptomyces.</title>
        <authorList>
            <person name="Duangmal K."/>
            <person name="Teo W.F.A."/>
            <person name="Lipun K."/>
        </authorList>
    </citation>
    <scope>NUCLEOTIDE SEQUENCE [LARGE SCALE GENOMIC DNA]</scope>
    <source>
        <strain evidence="3 4">NBRC 109810</strain>
    </source>
</reference>
<keyword evidence="2" id="KW-0812">Transmembrane</keyword>
<dbReference type="EMBL" id="VJZD01000233">
    <property type="protein sequence ID" value="MPY36582.1"/>
    <property type="molecule type" value="Genomic_DNA"/>
</dbReference>
<organism evidence="3 4">
    <name type="scientific">Streptomyces adustus</name>
    <dbReference type="NCBI Taxonomy" id="1609272"/>
    <lineage>
        <taxon>Bacteria</taxon>
        <taxon>Bacillati</taxon>
        <taxon>Actinomycetota</taxon>
        <taxon>Actinomycetes</taxon>
        <taxon>Kitasatosporales</taxon>
        <taxon>Streptomycetaceae</taxon>
        <taxon>Streptomyces</taxon>
    </lineage>
</organism>
<evidence type="ECO:0000256" key="2">
    <source>
        <dbReference type="SAM" id="Phobius"/>
    </source>
</evidence>
<dbReference type="AlphaFoldDB" id="A0A5N8VP95"/>
<dbReference type="OrthoDB" id="4337793at2"/>
<keyword evidence="4" id="KW-1185">Reference proteome</keyword>
<accession>A0A5N8VP95</accession>
<feature type="transmembrane region" description="Helical" evidence="2">
    <location>
        <begin position="95"/>
        <end position="117"/>
    </location>
</feature>
<name>A0A5N8VP95_9ACTN</name>
<gene>
    <name evidence="3" type="ORF">FNH09_36765</name>
</gene>
<evidence type="ECO:0000313" key="3">
    <source>
        <dbReference type="EMBL" id="MPY36582.1"/>
    </source>
</evidence>
<dbReference type="Proteomes" id="UP000325849">
    <property type="component" value="Unassembled WGS sequence"/>
</dbReference>
<evidence type="ECO:0000313" key="4">
    <source>
        <dbReference type="Proteomes" id="UP000325849"/>
    </source>
</evidence>
<proteinExistence type="predicted"/>
<protein>
    <submittedName>
        <fullName evidence="3">Uncharacterized protein</fullName>
    </submittedName>
</protein>
<sequence length="261" mass="26275">MTAGHDGREPDVADEALLAAITGEPLSERARTDAEFLAAHRAATADVALLRRHLGLVADALTAPAPAAVPASTAAPAAVPAPVRPGAPRRRPFALALRAVAVAAAGALVVGTGWLVVRAGNAVSGGSAASDSAAKSDDSDNKGAGAEAAAGAALESPQYLACARLVVEGDVTDVEPVAGTAQSRVTLHVTRSYKPAKAPAEVGFLLEREVGPDARPGEHVLVVVPQHSALADAWITGADAVARERAVVGRALPDSRTLTCE</sequence>
<feature type="region of interest" description="Disordered" evidence="1">
    <location>
        <begin position="125"/>
        <end position="144"/>
    </location>
</feature>
<keyword evidence="2" id="KW-1133">Transmembrane helix</keyword>
<dbReference type="RefSeq" id="WP_152894223.1">
    <property type="nucleotide sequence ID" value="NZ_VJZD01000233.1"/>
</dbReference>
<keyword evidence="2" id="KW-0472">Membrane</keyword>